<evidence type="ECO:0000259" key="2">
    <source>
        <dbReference type="Pfam" id="PF00339"/>
    </source>
</evidence>
<feature type="domain" description="Arrestin-like N-terminal" evidence="2">
    <location>
        <begin position="9"/>
        <end position="86"/>
    </location>
</feature>
<reference evidence="3" key="3">
    <citation type="submission" date="2025-09" db="UniProtKB">
        <authorList>
            <consortium name="Ensembl"/>
        </authorList>
    </citation>
    <scope>IDENTIFICATION</scope>
</reference>
<dbReference type="AlphaFoldDB" id="A0AAY4EML0"/>
<comment type="similarity">
    <text evidence="1">Belongs to the arrestin family.</text>
</comment>
<dbReference type="InterPro" id="IPR014756">
    <property type="entry name" value="Ig_E-set"/>
</dbReference>
<dbReference type="Proteomes" id="UP000694580">
    <property type="component" value="Chromosome 13"/>
</dbReference>
<evidence type="ECO:0000313" key="4">
    <source>
        <dbReference type="Proteomes" id="UP000694580"/>
    </source>
</evidence>
<accession>A0AAY4EML0</accession>
<protein>
    <recommendedName>
        <fullName evidence="2">Arrestin-like N-terminal domain-containing protein</fullName>
    </recommendedName>
</protein>
<dbReference type="SUPFAM" id="SSF81296">
    <property type="entry name" value="E set domains"/>
    <property type="match status" value="1"/>
</dbReference>
<dbReference type="Gene3D" id="2.60.40.640">
    <property type="match status" value="1"/>
</dbReference>
<dbReference type="Pfam" id="PF00339">
    <property type="entry name" value="Arrestin_N"/>
    <property type="match status" value="1"/>
</dbReference>
<evidence type="ECO:0000313" key="3">
    <source>
        <dbReference type="Ensembl" id="ENSDCDP00010058603.1"/>
    </source>
</evidence>
<name>A0AAY4EML0_9TELE</name>
<proteinExistence type="inferred from homology"/>
<keyword evidence="4" id="KW-1185">Reference proteome</keyword>
<dbReference type="Ensembl" id="ENSDCDT00010069308.1">
    <property type="protein sequence ID" value="ENSDCDP00010058603.1"/>
    <property type="gene ID" value="ENSDCDG00010032931.1"/>
</dbReference>
<dbReference type="GeneTree" id="ENSGT00940000177177"/>
<reference evidence="3" key="2">
    <citation type="submission" date="2025-08" db="UniProtKB">
        <authorList>
            <consortium name="Ensembl"/>
        </authorList>
    </citation>
    <scope>IDENTIFICATION</scope>
</reference>
<reference evidence="3 4" key="1">
    <citation type="submission" date="2020-06" db="EMBL/GenBank/DDBJ databases">
        <authorList>
            <consortium name="Wellcome Sanger Institute Data Sharing"/>
        </authorList>
    </citation>
    <scope>NUCLEOTIDE SEQUENCE [LARGE SCALE GENOMIC DNA]</scope>
</reference>
<organism evidence="3 4">
    <name type="scientific">Denticeps clupeoides</name>
    <name type="common">denticle herring</name>
    <dbReference type="NCBI Taxonomy" id="299321"/>
    <lineage>
        <taxon>Eukaryota</taxon>
        <taxon>Metazoa</taxon>
        <taxon>Chordata</taxon>
        <taxon>Craniata</taxon>
        <taxon>Vertebrata</taxon>
        <taxon>Euteleostomi</taxon>
        <taxon>Actinopterygii</taxon>
        <taxon>Neopterygii</taxon>
        <taxon>Teleostei</taxon>
        <taxon>Clupei</taxon>
        <taxon>Clupeiformes</taxon>
        <taxon>Denticipitoidei</taxon>
        <taxon>Denticipitidae</taxon>
        <taxon>Denticeps</taxon>
    </lineage>
</organism>
<dbReference type="InterPro" id="IPR014752">
    <property type="entry name" value="Arrestin-like_C"/>
</dbReference>
<sequence length="103" mass="11549">MALSSVRLFQVELDGPDDAVYTGGEAVSGRVALELRRDVRVRSLTVLGSGVAAARWLENRNVGVNTVYNDYTSKITYFRRRQPLIRGQIRSCCIKSQIVTWSD</sequence>
<dbReference type="InterPro" id="IPR011021">
    <property type="entry name" value="Arrestin-like_N"/>
</dbReference>
<evidence type="ECO:0000256" key="1">
    <source>
        <dbReference type="ARBA" id="ARBA00005298"/>
    </source>
</evidence>
<dbReference type="GO" id="GO:0007399">
    <property type="term" value="P:nervous system development"/>
    <property type="evidence" value="ECO:0007669"/>
    <property type="project" value="UniProtKB-ARBA"/>
</dbReference>